<evidence type="ECO:0000313" key="3">
    <source>
        <dbReference type="Proteomes" id="UP000024635"/>
    </source>
</evidence>
<feature type="compositionally biased region" description="Basic and acidic residues" evidence="1">
    <location>
        <begin position="23"/>
        <end position="33"/>
    </location>
</feature>
<proteinExistence type="predicted"/>
<dbReference type="Proteomes" id="UP000024635">
    <property type="component" value="Unassembled WGS sequence"/>
</dbReference>
<reference evidence="3" key="1">
    <citation type="journal article" date="2015" name="Nat. Genet.">
        <title>The genome and transcriptome of the zoonotic hookworm Ancylostoma ceylanicum identify infection-specific gene families.</title>
        <authorList>
            <person name="Schwarz E.M."/>
            <person name="Hu Y."/>
            <person name="Antoshechkin I."/>
            <person name="Miller M.M."/>
            <person name="Sternberg P.W."/>
            <person name="Aroian R.V."/>
        </authorList>
    </citation>
    <scope>NUCLEOTIDE SEQUENCE</scope>
    <source>
        <strain evidence="3">HY135</strain>
    </source>
</reference>
<name>A0A016TM33_9BILA</name>
<protein>
    <submittedName>
        <fullName evidence="2">Uncharacterized protein</fullName>
    </submittedName>
</protein>
<comment type="caution">
    <text evidence="2">The sequence shown here is derived from an EMBL/GenBank/DDBJ whole genome shotgun (WGS) entry which is preliminary data.</text>
</comment>
<gene>
    <name evidence="2" type="primary">Acey_s0093.g2662</name>
    <name evidence="2" type="ORF">Y032_0093g2662</name>
</gene>
<keyword evidence="3" id="KW-1185">Reference proteome</keyword>
<evidence type="ECO:0000313" key="2">
    <source>
        <dbReference type="EMBL" id="EYC03563.1"/>
    </source>
</evidence>
<sequence length="104" mass="12046">MSVIFRRMECLSSSPRTQTEIGKQLRCDRRRPASETTTARWYGDHKSKHIKRSANSRRSPRFSRRLLDARATSQPLFILLQRDVKRIFRGADRSLGSGRNAPSD</sequence>
<accession>A0A016TM33</accession>
<evidence type="ECO:0000256" key="1">
    <source>
        <dbReference type="SAM" id="MobiDB-lite"/>
    </source>
</evidence>
<organism evidence="2 3">
    <name type="scientific">Ancylostoma ceylanicum</name>
    <dbReference type="NCBI Taxonomy" id="53326"/>
    <lineage>
        <taxon>Eukaryota</taxon>
        <taxon>Metazoa</taxon>
        <taxon>Ecdysozoa</taxon>
        <taxon>Nematoda</taxon>
        <taxon>Chromadorea</taxon>
        <taxon>Rhabditida</taxon>
        <taxon>Rhabditina</taxon>
        <taxon>Rhabditomorpha</taxon>
        <taxon>Strongyloidea</taxon>
        <taxon>Ancylostomatidae</taxon>
        <taxon>Ancylostomatinae</taxon>
        <taxon>Ancylostoma</taxon>
    </lineage>
</organism>
<dbReference type="AlphaFoldDB" id="A0A016TM33"/>
<dbReference type="EMBL" id="JARK01001429">
    <property type="protein sequence ID" value="EYC03563.1"/>
    <property type="molecule type" value="Genomic_DNA"/>
</dbReference>
<feature type="region of interest" description="Disordered" evidence="1">
    <location>
        <begin position="15"/>
        <end position="38"/>
    </location>
</feature>